<feature type="non-terminal residue" evidence="1">
    <location>
        <position position="1"/>
    </location>
</feature>
<dbReference type="PATRIC" id="fig|54398.4.peg.3297"/>
<comment type="caution">
    <text evidence="1">The sequence shown here is derived from an EMBL/GenBank/DDBJ whole genome shotgun (WGS) entry which is preliminary data.</text>
</comment>
<reference evidence="1 2" key="1">
    <citation type="submission" date="2015-11" db="EMBL/GenBank/DDBJ databases">
        <title>The genome of Candidatus Endoriftia persephone in Ridgeia piscesae and population structure of the North Eastern Pacific vestimentiferan symbionts.</title>
        <authorList>
            <person name="Perez M."/>
            <person name="Juniper K.S."/>
        </authorList>
    </citation>
    <scope>NUCLEOTIDE SEQUENCE [LARGE SCALE GENOMIC DNA]</scope>
    <source>
        <strain evidence="1">Ind10</strain>
    </source>
</reference>
<evidence type="ECO:0000313" key="2">
    <source>
        <dbReference type="Proteomes" id="UP000051276"/>
    </source>
</evidence>
<dbReference type="EMBL" id="LMXI01000526">
    <property type="protein sequence ID" value="KRT57521.1"/>
    <property type="molecule type" value="Genomic_DNA"/>
</dbReference>
<evidence type="ECO:0000313" key="1">
    <source>
        <dbReference type="EMBL" id="KRT57521.1"/>
    </source>
</evidence>
<name>A0A0T5Z4D1_9GAMM</name>
<evidence type="ECO:0008006" key="3">
    <source>
        <dbReference type="Google" id="ProtNLM"/>
    </source>
</evidence>
<dbReference type="GO" id="GO:0090374">
    <property type="term" value="P:oligopeptide export from mitochondrion"/>
    <property type="evidence" value="ECO:0007669"/>
    <property type="project" value="TreeGrafter"/>
</dbReference>
<dbReference type="InterPro" id="IPR027417">
    <property type="entry name" value="P-loop_NTPase"/>
</dbReference>
<protein>
    <recommendedName>
        <fullName evidence="3">Lipid ABC transporter permease/ATP-binding protein</fullName>
    </recommendedName>
</protein>
<sequence length="70" mass="8069">NESERYIQEALQTLTQNRTTLIIAHRLSTIESADRILVMEQGRIIEQGDHTSLMARNGVYRTLYDTQFAS</sequence>
<dbReference type="SUPFAM" id="SSF52540">
    <property type="entry name" value="P-loop containing nucleoside triphosphate hydrolases"/>
    <property type="match status" value="1"/>
</dbReference>
<dbReference type="Gene3D" id="3.40.50.300">
    <property type="entry name" value="P-loop containing nucleotide triphosphate hydrolases"/>
    <property type="match status" value="1"/>
</dbReference>
<dbReference type="PANTHER" id="PTHR43394">
    <property type="entry name" value="ATP-DEPENDENT PERMEASE MDL1, MITOCHONDRIAL"/>
    <property type="match status" value="1"/>
</dbReference>
<dbReference type="PANTHER" id="PTHR43394:SF1">
    <property type="entry name" value="ATP-BINDING CASSETTE SUB-FAMILY B MEMBER 10, MITOCHONDRIAL"/>
    <property type="match status" value="1"/>
</dbReference>
<dbReference type="AlphaFoldDB" id="A0A0T5Z4D1"/>
<proteinExistence type="predicted"/>
<dbReference type="Proteomes" id="UP000051276">
    <property type="component" value="Unassembled WGS sequence"/>
</dbReference>
<gene>
    <name evidence="1" type="ORF">Ga0076813_11687</name>
</gene>
<dbReference type="InterPro" id="IPR039421">
    <property type="entry name" value="Type_1_exporter"/>
</dbReference>
<accession>A0A0T5Z4D1</accession>
<organism evidence="1 2">
    <name type="scientific">endosymbiont of Ridgeia piscesae</name>
    <dbReference type="NCBI Taxonomy" id="54398"/>
    <lineage>
        <taxon>Bacteria</taxon>
        <taxon>Pseudomonadati</taxon>
        <taxon>Pseudomonadota</taxon>
        <taxon>Gammaproteobacteria</taxon>
        <taxon>sulfur-oxidizing symbionts</taxon>
    </lineage>
</organism>
<dbReference type="GO" id="GO:0015421">
    <property type="term" value="F:ABC-type oligopeptide transporter activity"/>
    <property type="evidence" value="ECO:0007669"/>
    <property type="project" value="TreeGrafter"/>
</dbReference>